<feature type="domain" description="Cyclic nucleotide-binding" evidence="1">
    <location>
        <begin position="12"/>
        <end position="115"/>
    </location>
</feature>
<gene>
    <name evidence="2" type="ORF">ASZ90_001957</name>
</gene>
<proteinExistence type="predicted"/>
<dbReference type="InterPro" id="IPR000595">
    <property type="entry name" value="cNMP-bd_dom"/>
</dbReference>
<dbReference type="EMBL" id="LNQE01000252">
    <property type="protein sequence ID" value="KUG28183.1"/>
    <property type="molecule type" value="Genomic_DNA"/>
</dbReference>
<dbReference type="CDD" id="cd00038">
    <property type="entry name" value="CAP_ED"/>
    <property type="match status" value="1"/>
</dbReference>
<dbReference type="InterPro" id="IPR014710">
    <property type="entry name" value="RmlC-like_jellyroll"/>
</dbReference>
<protein>
    <recommendedName>
        <fullName evidence="1">Cyclic nucleotide-binding domain-containing protein</fullName>
    </recommendedName>
</protein>
<name>A0A0W8G4W7_9ZZZZ</name>
<dbReference type="SMART" id="SM00100">
    <property type="entry name" value="cNMP"/>
    <property type="match status" value="1"/>
</dbReference>
<dbReference type="Gene3D" id="2.60.120.10">
    <property type="entry name" value="Jelly Rolls"/>
    <property type="match status" value="1"/>
</dbReference>
<sequence length="157" mass="17229">MPTPPELVNFQILAGIPEPLLERFLALAVPRDFAQGDTIHEMGKPAEHFSLLLDGKALLQVRLPPDVIVSLGSLNPGYCFGFSALTPGETHDHTVVAARACRTLAFPGPQLVRFIEETPAFGVPFLLAMYRLVNDRLTLRTSQFLTLLTRHPDLSSA</sequence>
<organism evidence="2">
    <name type="scientific">hydrocarbon metagenome</name>
    <dbReference type="NCBI Taxonomy" id="938273"/>
    <lineage>
        <taxon>unclassified sequences</taxon>
        <taxon>metagenomes</taxon>
        <taxon>ecological metagenomes</taxon>
    </lineage>
</organism>
<reference evidence="2" key="1">
    <citation type="journal article" date="2015" name="Proc. Natl. Acad. Sci. U.S.A.">
        <title>Networks of energetic and metabolic interactions define dynamics in microbial communities.</title>
        <authorList>
            <person name="Embree M."/>
            <person name="Liu J.K."/>
            <person name="Al-Bassam M.M."/>
            <person name="Zengler K."/>
        </authorList>
    </citation>
    <scope>NUCLEOTIDE SEQUENCE</scope>
</reference>
<dbReference type="InterPro" id="IPR018490">
    <property type="entry name" value="cNMP-bd_dom_sf"/>
</dbReference>
<evidence type="ECO:0000259" key="1">
    <source>
        <dbReference type="PROSITE" id="PS50042"/>
    </source>
</evidence>
<dbReference type="AlphaFoldDB" id="A0A0W8G4W7"/>
<comment type="caution">
    <text evidence="2">The sequence shown here is derived from an EMBL/GenBank/DDBJ whole genome shotgun (WGS) entry which is preliminary data.</text>
</comment>
<accession>A0A0W8G4W7</accession>
<evidence type="ECO:0000313" key="2">
    <source>
        <dbReference type="EMBL" id="KUG28183.1"/>
    </source>
</evidence>
<dbReference type="SUPFAM" id="SSF51206">
    <property type="entry name" value="cAMP-binding domain-like"/>
    <property type="match status" value="1"/>
</dbReference>
<dbReference type="Pfam" id="PF00027">
    <property type="entry name" value="cNMP_binding"/>
    <property type="match status" value="1"/>
</dbReference>
<dbReference type="PROSITE" id="PS50042">
    <property type="entry name" value="CNMP_BINDING_3"/>
    <property type="match status" value="1"/>
</dbReference>